<dbReference type="InterPro" id="IPR018078">
    <property type="entry name" value="DNA-binding_RecF_CS"/>
</dbReference>
<proteinExistence type="inferred from homology"/>
<keyword evidence="5 9" id="KW-0235">DNA replication</keyword>
<dbReference type="Gene3D" id="1.20.1050.90">
    <property type="entry name" value="RecF/RecN/SMC, N-terminal domain"/>
    <property type="match status" value="1"/>
</dbReference>
<dbReference type="GO" id="GO:0009432">
    <property type="term" value="P:SOS response"/>
    <property type="evidence" value="ECO:0007669"/>
    <property type="project" value="UniProtKB-UniRule"/>
</dbReference>
<evidence type="ECO:0000256" key="4">
    <source>
        <dbReference type="ARBA" id="ARBA00022490"/>
    </source>
</evidence>
<dbReference type="PANTHER" id="PTHR32182:SF0">
    <property type="entry name" value="DNA REPLICATION AND REPAIR PROTEIN RECF"/>
    <property type="match status" value="1"/>
</dbReference>
<dbReference type="InterPro" id="IPR001238">
    <property type="entry name" value="DNA-binding_RecF"/>
</dbReference>
<evidence type="ECO:0000256" key="3">
    <source>
        <dbReference type="ARBA" id="ARBA00020170"/>
    </source>
</evidence>
<comment type="subcellular location">
    <subcellularLocation>
        <location evidence="1 9 10">Cytoplasm</location>
    </subcellularLocation>
</comment>
<protein>
    <recommendedName>
        <fullName evidence="3 9">DNA replication and repair protein RecF</fullName>
    </recommendedName>
</protein>
<comment type="function">
    <text evidence="9 10">The RecF protein is involved in DNA metabolism; it is required for DNA replication and normal SOS inducibility. RecF binds preferentially to single-stranded, linear DNA. It also seems to bind ATP.</text>
</comment>
<dbReference type="InterPro" id="IPR003395">
    <property type="entry name" value="RecF/RecN/SMC_N"/>
</dbReference>
<gene>
    <name evidence="9" type="primary">recF</name>
    <name evidence="12" type="ORF">HNR50_004026</name>
</gene>
<dbReference type="AlphaFoldDB" id="A0A841REB7"/>
<dbReference type="GO" id="GO:0006260">
    <property type="term" value="P:DNA replication"/>
    <property type="evidence" value="ECO:0007669"/>
    <property type="project" value="UniProtKB-UniRule"/>
</dbReference>
<evidence type="ECO:0000256" key="9">
    <source>
        <dbReference type="HAMAP-Rule" id="MF_00365"/>
    </source>
</evidence>
<evidence type="ECO:0000259" key="11">
    <source>
        <dbReference type="Pfam" id="PF02463"/>
    </source>
</evidence>
<dbReference type="PANTHER" id="PTHR32182">
    <property type="entry name" value="DNA REPLICATION AND REPAIR PROTEIN RECF"/>
    <property type="match status" value="1"/>
</dbReference>
<keyword evidence="13" id="KW-1185">Reference proteome</keyword>
<dbReference type="Pfam" id="PF02463">
    <property type="entry name" value="SMC_N"/>
    <property type="match status" value="1"/>
</dbReference>
<evidence type="ECO:0000313" key="12">
    <source>
        <dbReference type="EMBL" id="MBB6482333.1"/>
    </source>
</evidence>
<dbReference type="GO" id="GO:0005524">
    <property type="term" value="F:ATP binding"/>
    <property type="evidence" value="ECO:0007669"/>
    <property type="project" value="UniProtKB-UniRule"/>
</dbReference>
<name>A0A841REB7_9SPIO</name>
<keyword evidence="8 9" id="KW-0238">DNA-binding</keyword>
<keyword evidence="9 10" id="KW-0742">SOS response</keyword>
<dbReference type="InterPro" id="IPR027417">
    <property type="entry name" value="P-loop_NTPase"/>
</dbReference>
<comment type="similarity">
    <text evidence="2 9 10">Belongs to the RecF family.</text>
</comment>
<dbReference type="NCBIfam" id="TIGR00611">
    <property type="entry name" value="recf"/>
    <property type="match status" value="1"/>
</dbReference>
<evidence type="ECO:0000256" key="7">
    <source>
        <dbReference type="ARBA" id="ARBA00022840"/>
    </source>
</evidence>
<organism evidence="12 13">
    <name type="scientific">Spirochaeta isovalerica</name>
    <dbReference type="NCBI Taxonomy" id="150"/>
    <lineage>
        <taxon>Bacteria</taxon>
        <taxon>Pseudomonadati</taxon>
        <taxon>Spirochaetota</taxon>
        <taxon>Spirochaetia</taxon>
        <taxon>Spirochaetales</taxon>
        <taxon>Spirochaetaceae</taxon>
        <taxon>Spirochaeta</taxon>
    </lineage>
</organism>
<keyword evidence="9 10" id="KW-0227">DNA damage</keyword>
<evidence type="ECO:0000256" key="6">
    <source>
        <dbReference type="ARBA" id="ARBA00022741"/>
    </source>
</evidence>
<dbReference type="GO" id="GO:0003697">
    <property type="term" value="F:single-stranded DNA binding"/>
    <property type="evidence" value="ECO:0007669"/>
    <property type="project" value="UniProtKB-UniRule"/>
</dbReference>
<dbReference type="GO" id="GO:0005737">
    <property type="term" value="C:cytoplasm"/>
    <property type="evidence" value="ECO:0007669"/>
    <property type="project" value="UniProtKB-SubCell"/>
</dbReference>
<feature type="domain" description="RecF/RecN/SMC N-terminal" evidence="11">
    <location>
        <begin position="3"/>
        <end position="329"/>
    </location>
</feature>
<evidence type="ECO:0000313" key="13">
    <source>
        <dbReference type="Proteomes" id="UP000587760"/>
    </source>
</evidence>
<keyword evidence="4 9" id="KW-0963">Cytoplasm</keyword>
<keyword evidence="7 9" id="KW-0067">ATP-binding</keyword>
<dbReference type="InterPro" id="IPR042174">
    <property type="entry name" value="RecF_2"/>
</dbReference>
<feature type="binding site" evidence="9">
    <location>
        <begin position="30"/>
        <end position="37"/>
    </location>
    <ligand>
        <name>ATP</name>
        <dbReference type="ChEBI" id="CHEBI:30616"/>
    </ligand>
</feature>
<evidence type="ECO:0000256" key="2">
    <source>
        <dbReference type="ARBA" id="ARBA00008016"/>
    </source>
</evidence>
<dbReference type="Proteomes" id="UP000587760">
    <property type="component" value="Unassembled WGS sequence"/>
</dbReference>
<dbReference type="PROSITE" id="PS00618">
    <property type="entry name" value="RECF_2"/>
    <property type="match status" value="1"/>
</dbReference>
<comment type="caution">
    <text evidence="12">The sequence shown here is derived from an EMBL/GenBank/DDBJ whole genome shotgun (WGS) entry which is preliminary data.</text>
</comment>
<keyword evidence="6 9" id="KW-0547">Nucleotide-binding</keyword>
<sequence>MPVTAIKLINFRNIKQCELNTDAPEVFFVGENGQGKTNILESVYYLCYGTSFRTREDSILCKNDESFFSASASYFKSREDINEIAISWKNRVKNIRLNGKTITDRKDIIRNQPCIIFCHDDIGFVNGPPEKRRLFLDQTLSLYNPYYIDLLRKYKKILKTRNHLLRENNTALLDVYDEQFVELGMEIQKKREEITSLFEPFFKDKFSEIAKFKELVAIQYQSTWSGMNEKDEILNFIRNKRKYEILNGVSSSGPHRDKLLFLHRDSDFSQIGSTGQMRLISLILRIIQAEFYSRTTGRKPLLLLDDVLLELDREKRIRILENLPPYEQAFFTFLPNEDYVNYHKENTMVYEVKSGGFKKRG</sequence>
<dbReference type="SUPFAM" id="SSF52540">
    <property type="entry name" value="P-loop containing nucleoside triphosphate hydrolases"/>
    <property type="match status" value="1"/>
</dbReference>
<accession>A0A841REB7</accession>
<dbReference type="Gene3D" id="3.40.50.300">
    <property type="entry name" value="P-loop containing nucleotide triphosphate hydrolases"/>
    <property type="match status" value="1"/>
</dbReference>
<dbReference type="EMBL" id="JACHGJ010000011">
    <property type="protein sequence ID" value="MBB6482333.1"/>
    <property type="molecule type" value="Genomic_DNA"/>
</dbReference>
<dbReference type="HAMAP" id="MF_00365">
    <property type="entry name" value="RecF"/>
    <property type="match status" value="1"/>
</dbReference>
<dbReference type="GO" id="GO:0006302">
    <property type="term" value="P:double-strand break repair"/>
    <property type="evidence" value="ECO:0007669"/>
    <property type="project" value="TreeGrafter"/>
</dbReference>
<dbReference type="RefSeq" id="WP_184748570.1">
    <property type="nucleotide sequence ID" value="NZ_JACHGJ010000011.1"/>
</dbReference>
<reference evidence="12 13" key="1">
    <citation type="submission" date="2020-08" db="EMBL/GenBank/DDBJ databases">
        <title>Genomic Encyclopedia of Type Strains, Phase IV (KMG-IV): sequencing the most valuable type-strain genomes for metagenomic binning, comparative biology and taxonomic classification.</title>
        <authorList>
            <person name="Goeker M."/>
        </authorList>
    </citation>
    <scope>NUCLEOTIDE SEQUENCE [LARGE SCALE GENOMIC DNA]</scope>
    <source>
        <strain evidence="12 13">DSM 2461</strain>
    </source>
</reference>
<evidence type="ECO:0000256" key="1">
    <source>
        <dbReference type="ARBA" id="ARBA00004496"/>
    </source>
</evidence>
<dbReference type="GO" id="GO:0000731">
    <property type="term" value="P:DNA synthesis involved in DNA repair"/>
    <property type="evidence" value="ECO:0007669"/>
    <property type="project" value="TreeGrafter"/>
</dbReference>
<evidence type="ECO:0000256" key="5">
    <source>
        <dbReference type="ARBA" id="ARBA00022705"/>
    </source>
</evidence>
<keyword evidence="9 10" id="KW-0234">DNA repair</keyword>
<evidence type="ECO:0000256" key="10">
    <source>
        <dbReference type="RuleBase" id="RU000578"/>
    </source>
</evidence>
<dbReference type="PROSITE" id="PS00617">
    <property type="entry name" value="RECF_1"/>
    <property type="match status" value="1"/>
</dbReference>
<evidence type="ECO:0000256" key="8">
    <source>
        <dbReference type="ARBA" id="ARBA00023125"/>
    </source>
</evidence>